<dbReference type="EMBL" id="AP024233">
    <property type="protein sequence ID" value="BCO10686.1"/>
    <property type="molecule type" value="Genomic_DNA"/>
</dbReference>
<comment type="subcellular location">
    <subcellularLocation>
        <location evidence="8">Cytoplasm</location>
    </subcellularLocation>
</comment>
<evidence type="ECO:0000256" key="5">
    <source>
        <dbReference type="ARBA" id="ARBA00022840"/>
    </source>
</evidence>
<dbReference type="HAMAP" id="MF_00238">
    <property type="entry name" value="Cytidyl_kinase_type1"/>
    <property type="match status" value="1"/>
</dbReference>
<evidence type="ECO:0000256" key="7">
    <source>
        <dbReference type="ARBA" id="ARBA00048478"/>
    </source>
</evidence>
<dbReference type="InterPro" id="IPR003136">
    <property type="entry name" value="Cytidylate_kin"/>
</dbReference>
<name>A0A915UB66_9BACT</name>
<evidence type="ECO:0000259" key="9">
    <source>
        <dbReference type="Pfam" id="PF02224"/>
    </source>
</evidence>
<evidence type="ECO:0000313" key="11">
    <source>
        <dbReference type="Proteomes" id="UP001063350"/>
    </source>
</evidence>
<evidence type="ECO:0000256" key="8">
    <source>
        <dbReference type="HAMAP-Rule" id="MF_00238"/>
    </source>
</evidence>
<evidence type="ECO:0000256" key="4">
    <source>
        <dbReference type="ARBA" id="ARBA00022777"/>
    </source>
</evidence>
<dbReference type="CDD" id="cd02020">
    <property type="entry name" value="CMPK"/>
    <property type="match status" value="1"/>
</dbReference>
<evidence type="ECO:0000256" key="1">
    <source>
        <dbReference type="ARBA" id="ARBA00009427"/>
    </source>
</evidence>
<reference evidence="10" key="1">
    <citation type="submission" date="2020-12" db="EMBL/GenBank/DDBJ databases">
        <title>Desulfobium dissulfuricans gen. nov., sp. nov., a novel mesophilic, sulfate-reducing bacterium isolated from a deep-sea hydrothermal vent.</title>
        <authorList>
            <person name="Hashimoto Y."/>
            <person name="Tame A."/>
            <person name="Sawayama S."/>
            <person name="Miyazaki J."/>
            <person name="Takai K."/>
            <person name="Nakagawa S."/>
        </authorList>
    </citation>
    <scope>NUCLEOTIDE SEQUENCE</scope>
    <source>
        <strain evidence="10">GF1</strain>
    </source>
</reference>
<keyword evidence="8" id="KW-0963">Cytoplasm</keyword>
<dbReference type="GO" id="GO:0005737">
    <property type="term" value="C:cytoplasm"/>
    <property type="evidence" value="ECO:0007669"/>
    <property type="project" value="UniProtKB-SubCell"/>
</dbReference>
<keyword evidence="4 8" id="KW-0418">Kinase</keyword>
<proteinExistence type="inferred from homology"/>
<feature type="domain" description="Cytidylate kinase" evidence="9">
    <location>
        <begin position="11"/>
        <end position="227"/>
    </location>
</feature>
<dbReference type="InterPro" id="IPR027417">
    <property type="entry name" value="P-loop_NTPase"/>
</dbReference>
<dbReference type="NCBIfam" id="TIGR00017">
    <property type="entry name" value="cmk"/>
    <property type="match status" value="1"/>
</dbReference>
<dbReference type="InterPro" id="IPR011994">
    <property type="entry name" value="Cytidylate_kinase_dom"/>
</dbReference>
<dbReference type="EC" id="2.7.4.25" evidence="8"/>
<dbReference type="GO" id="GO:0036431">
    <property type="term" value="F:dCMP kinase activity"/>
    <property type="evidence" value="ECO:0007669"/>
    <property type="project" value="InterPro"/>
</dbReference>
<dbReference type="Proteomes" id="UP001063350">
    <property type="component" value="Chromosome"/>
</dbReference>
<keyword evidence="3 8" id="KW-0547">Nucleotide-binding</keyword>
<dbReference type="SUPFAM" id="SSF52540">
    <property type="entry name" value="P-loop containing nucleoside triphosphate hydrolases"/>
    <property type="match status" value="1"/>
</dbReference>
<evidence type="ECO:0000256" key="2">
    <source>
        <dbReference type="ARBA" id="ARBA00022679"/>
    </source>
</evidence>
<keyword evidence="5 8" id="KW-0067">ATP-binding</keyword>
<dbReference type="KEGG" id="ddu:GF1_30620"/>
<comment type="catalytic activity">
    <reaction evidence="7 8">
        <text>CMP + ATP = CDP + ADP</text>
        <dbReference type="Rhea" id="RHEA:11600"/>
        <dbReference type="ChEBI" id="CHEBI:30616"/>
        <dbReference type="ChEBI" id="CHEBI:58069"/>
        <dbReference type="ChEBI" id="CHEBI:60377"/>
        <dbReference type="ChEBI" id="CHEBI:456216"/>
        <dbReference type="EC" id="2.7.4.25"/>
    </reaction>
</comment>
<keyword evidence="2 8" id="KW-0808">Transferase</keyword>
<dbReference type="AlphaFoldDB" id="A0A915UB66"/>
<dbReference type="Gene3D" id="3.40.50.300">
    <property type="entry name" value="P-loop containing nucleotide triphosphate hydrolases"/>
    <property type="match status" value="1"/>
</dbReference>
<comment type="catalytic activity">
    <reaction evidence="6 8">
        <text>dCMP + ATP = dCDP + ADP</text>
        <dbReference type="Rhea" id="RHEA:25094"/>
        <dbReference type="ChEBI" id="CHEBI:30616"/>
        <dbReference type="ChEBI" id="CHEBI:57566"/>
        <dbReference type="ChEBI" id="CHEBI:58593"/>
        <dbReference type="ChEBI" id="CHEBI:456216"/>
        <dbReference type="EC" id="2.7.4.25"/>
    </reaction>
</comment>
<comment type="similarity">
    <text evidence="1 8">Belongs to the cytidylate kinase family. Type 1 subfamily.</text>
</comment>
<gene>
    <name evidence="8 10" type="primary">cmk</name>
    <name evidence="10" type="ORF">GF1_30620</name>
</gene>
<dbReference type="Pfam" id="PF02224">
    <property type="entry name" value="Cytidylate_kin"/>
    <property type="match status" value="1"/>
</dbReference>
<keyword evidence="11" id="KW-1185">Reference proteome</keyword>
<evidence type="ECO:0000256" key="3">
    <source>
        <dbReference type="ARBA" id="ARBA00022741"/>
    </source>
</evidence>
<feature type="binding site" evidence="8">
    <location>
        <begin position="15"/>
        <end position="23"/>
    </location>
    <ligand>
        <name>ATP</name>
        <dbReference type="ChEBI" id="CHEBI:30616"/>
    </ligand>
</feature>
<evidence type="ECO:0000256" key="6">
    <source>
        <dbReference type="ARBA" id="ARBA00047615"/>
    </source>
</evidence>
<protein>
    <recommendedName>
        <fullName evidence="8">Cytidylate kinase</fullName>
        <shortName evidence="8">CK</shortName>
        <ecNumber evidence="8">2.7.4.25</ecNumber>
    </recommendedName>
    <alternativeName>
        <fullName evidence="8">Cytidine monophosphate kinase</fullName>
        <shortName evidence="8">CMP kinase</shortName>
    </alternativeName>
</protein>
<dbReference type="GO" id="GO:0006220">
    <property type="term" value="P:pyrimidine nucleotide metabolic process"/>
    <property type="evidence" value="ECO:0007669"/>
    <property type="project" value="UniProtKB-UniRule"/>
</dbReference>
<accession>A0A915UB66</accession>
<sequence length="234" mass="25823">MSQAERKLEVVTIDGPSGVGKSTVSRLLASRLGYTYLDTGAMYRAVALACKRAGVDVRDEEPVARLLDTLDIQLLPPDEEDGDVRVLINGEELGLELRSPETGMLASTVSALRPVRDRLTRMQQEIGRQGKVVAEGRDTGTVVFPDAAWKFFLDASPEERARRRIGQLRARGVEVDEKEILEQIIQRDRDDRERPIAPLKPAPDAVVIDSSTMDAGKVVETMLAHIRRSVPGQV</sequence>
<evidence type="ECO:0000313" key="10">
    <source>
        <dbReference type="EMBL" id="BCO10686.1"/>
    </source>
</evidence>
<dbReference type="GO" id="GO:0005524">
    <property type="term" value="F:ATP binding"/>
    <property type="evidence" value="ECO:0007669"/>
    <property type="project" value="UniProtKB-UniRule"/>
</dbReference>
<dbReference type="RefSeq" id="WP_267927406.1">
    <property type="nucleotide sequence ID" value="NZ_AP024233.1"/>
</dbReference>
<organism evidence="10 11">
    <name type="scientific">Desulfolithobacter dissulfuricans</name>
    <dbReference type="NCBI Taxonomy" id="2795293"/>
    <lineage>
        <taxon>Bacteria</taxon>
        <taxon>Pseudomonadati</taxon>
        <taxon>Thermodesulfobacteriota</taxon>
        <taxon>Desulfobulbia</taxon>
        <taxon>Desulfobulbales</taxon>
        <taxon>Desulfobulbaceae</taxon>
        <taxon>Desulfolithobacter</taxon>
    </lineage>
</organism>